<name>A0A350H9F3_UNCW3</name>
<protein>
    <submittedName>
        <fullName evidence="1">Uncharacterized protein</fullName>
    </submittedName>
</protein>
<dbReference type="AlphaFoldDB" id="A0A350H9F3"/>
<dbReference type="EMBL" id="DMZY01000095">
    <property type="protein sequence ID" value="HAV92169.1"/>
    <property type="molecule type" value="Genomic_DNA"/>
</dbReference>
<accession>A0A350H9F3</accession>
<organism evidence="1 2">
    <name type="scientific">candidate division WOR-3 bacterium</name>
    <dbReference type="NCBI Taxonomy" id="2052148"/>
    <lineage>
        <taxon>Bacteria</taxon>
        <taxon>Bacteria division WOR-3</taxon>
    </lineage>
</organism>
<evidence type="ECO:0000313" key="1">
    <source>
        <dbReference type="EMBL" id="HAV92169.1"/>
    </source>
</evidence>
<evidence type="ECO:0000313" key="2">
    <source>
        <dbReference type="Proteomes" id="UP000264062"/>
    </source>
</evidence>
<comment type="caution">
    <text evidence="1">The sequence shown here is derived from an EMBL/GenBank/DDBJ whole genome shotgun (WGS) entry which is preliminary data.</text>
</comment>
<sequence>MPKLKDIPKVDRAIKVRVEGVKEYTLTVIAYWHLRALKVFSCDIEPDGSKYIGSVSIEEEI</sequence>
<gene>
    <name evidence="1" type="ORF">DCW38_03195</name>
</gene>
<reference evidence="1 2" key="1">
    <citation type="journal article" date="2018" name="Nat. Biotechnol.">
        <title>A standardized bacterial taxonomy based on genome phylogeny substantially revises the tree of life.</title>
        <authorList>
            <person name="Parks D.H."/>
            <person name="Chuvochina M."/>
            <person name="Waite D.W."/>
            <person name="Rinke C."/>
            <person name="Skarshewski A."/>
            <person name="Chaumeil P.A."/>
            <person name="Hugenholtz P."/>
        </authorList>
    </citation>
    <scope>NUCLEOTIDE SEQUENCE [LARGE SCALE GENOMIC DNA]</scope>
    <source>
        <strain evidence="1">UBA9956</strain>
    </source>
</reference>
<dbReference type="Proteomes" id="UP000264062">
    <property type="component" value="Unassembled WGS sequence"/>
</dbReference>
<proteinExistence type="predicted"/>